<name>A0A1E3I7H7_9TREE</name>
<comment type="similarity">
    <text evidence="1">Belongs to the TfdA dioxygenase family.</text>
</comment>
<keyword evidence="2" id="KW-0479">Metal-binding</keyword>
<dbReference type="PANTHER" id="PTHR30468:SF9">
    <property type="entry name" value="ALPHA-KETOGLUTARATE-DEPENDENT TAURINE DIOXYGENASE (AFU_ORTHOLOGUE AFUA_3G01010)"/>
    <property type="match status" value="1"/>
</dbReference>
<dbReference type="SUPFAM" id="SSF51197">
    <property type="entry name" value="Clavaminate synthase-like"/>
    <property type="match status" value="1"/>
</dbReference>
<dbReference type="FunFam" id="3.60.130.10:FF:000008">
    <property type="entry name" value="Alpha-ketoglutarate-dependent taurine dioxygenase"/>
    <property type="match status" value="1"/>
</dbReference>
<dbReference type="OrthoDB" id="10257314at2759"/>
<evidence type="ECO:0000256" key="1">
    <source>
        <dbReference type="ARBA" id="ARBA00005896"/>
    </source>
</evidence>
<evidence type="ECO:0000313" key="8">
    <source>
        <dbReference type="EMBL" id="ODN84527.1"/>
    </source>
</evidence>
<feature type="compositionally biased region" description="Basic and acidic residues" evidence="6">
    <location>
        <begin position="364"/>
        <end position="377"/>
    </location>
</feature>
<dbReference type="InterPro" id="IPR051323">
    <property type="entry name" value="AtsK-like"/>
</dbReference>
<dbReference type="InterPro" id="IPR003819">
    <property type="entry name" value="TauD/TfdA-like"/>
</dbReference>
<dbReference type="Proteomes" id="UP000094065">
    <property type="component" value="Unassembled WGS sequence"/>
</dbReference>
<comment type="caution">
    <text evidence="8">The sequence shown here is derived from an EMBL/GenBank/DDBJ whole genome shotgun (WGS) entry which is preliminary data.</text>
</comment>
<dbReference type="EMBL" id="AWGJ01000001">
    <property type="protein sequence ID" value="ODN84527.1"/>
    <property type="molecule type" value="Genomic_DNA"/>
</dbReference>
<reference evidence="8 9" key="1">
    <citation type="submission" date="2016-06" db="EMBL/GenBank/DDBJ databases">
        <title>Evolution of pathogenesis and genome organization in the Tremellales.</title>
        <authorList>
            <person name="Cuomo C."/>
            <person name="Litvintseva A."/>
            <person name="Heitman J."/>
            <person name="Chen Y."/>
            <person name="Sun S."/>
            <person name="Springer D."/>
            <person name="Dromer F."/>
            <person name="Young S."/>
            <person name="Zeng Q."/>
            <person name="Chapman S."/>
            <person name="Gujja S."/>
            <person name="Saif S."/>
            <person name="Birren B."/>
        </authorList>
    </citation>
    <scope>NUCLEOTIDE SEQUENCE [LARGE SCALE GENOMIC DNA]</scope>
    <source>
        <strain evidence="8 9">CBS 6039</strain>
    </source>
</reference>
<evidence type="ECO:0000256" key="6">
    <source>
        <dbReference type="SAM" id="MobiDB-lite"/>
    </source>
</evidence>
<organism evidence="8 9">
    <name type="scientific">Cryptococcus amylolentus CBS 6039</name>
    <dbReference type="NCBI Taxonomy" id="1295533"/>
    <lineage>
        <taxon>Eukaryota</taxon>
        <taxon>Fungi</taxon>
        <taxon>Dikarya</taxon>
        <taxon>Basidiomycota</taxon>
        <taxon>Agaricomycotina</taxon>
        <taxon>Tremellomycetes</taxon>
        <taxon>Tremellales</taxon>
        <taxon>Cryptococcaceae</taxon>
        <taxon>Cryptococcus</taxon>
    </lineage>
</organism>
<protein>
    <recommendedName>
        <fullName evidence="7">TauD/TfdA-like domain-containing protein</fullName>
    </recommendedName>
</protein>
<dbReference type="GeneID" id="30151767"/>
<evidence type="ECO:0000256" key="2">
    <source>
        <dbReference type="ARBA" id="ARBA00022723"/>
    </source>
</evidence>
<dbReference type="InterPro" id="IPR042098">
    <property type="entry name" value="TauD-like_sf"/>
</dbReference>
<dbReference type="Pfam" id="PF02668">
    <property type="entry name" value="TauD"/>
    <property type="match status" value="1"/>
</dbReference>
<gene>
    <name evidence="8" type="ORF">L202_00458</name>
</gene>
<dbReference type="PANTHER" id="PTHR30468">
    <property type="entry name" value="ALPHA-KETOGLUTARATE-DEPENDENT SULFONATE DIOXYGENASE"/>
    <property type="match status" value="1"/>
</dbReference>
<dbReference type="AlphaFoldDB" id="A0A1E3I7H7"/>
<evidence type="ECO:0000313" key="9">
    <source>
        <dbReference type="Proteomes" id="UP000094065"/>
    </source>
</evidence>
<evidence type="ECO:0000256" key="3">
    <source>
        <dbReference type="ARBA" id="ARBA00022964"/>
    </source>
</evidence>
<dbReference type="GO" id="GO:0046872">
    <property type="term" value="F:metal ion binding"/>
    <property type="evidence" value="ECO:0007669"/>
    <property type="project" value="UniProtKB-KW"/>
</dbReference>
<feature type="region of interest" description="Disordered" evidence="6">
    <location>
        <begin position="339"/>
        <end position="377"/>
    </location>
</feature>
<dbReference type="GO" id="GO:0016706">
    <property type="term" value="F:2-oxoglutarate-dependent dioxygenase activity"/>
    <property type="evidence" value="ECO:0007669"/>
    <property type="project" value="TreeGrafter"/>
</dbReference>
<dbReference type="RefSeq" id="XP_018998330.1">
    <property type="nucleotide sequence ID" value="XM_019133625.1"/>
</dbReference>
<evidence type="ECO:0000256" key="4">
    <source>
        <dbReference type="ARBA" id="ARBA00023002"/>
    </source>
</evidence>
<keyword evidence="5" id="KW-0408">Iron</keyword>
<accession>A0A1E3I7H7</accession>
<dbReference type="STRING" id="1295533.A0A1E3I7H7"/>
<keyword evidence="4" id="KW-0560">Oxidoreductase</keyword>
<dbReference type="GO" id="GO:0005737">
    <property type="term" value="C:cytoplasm"/>
    <property type="evidence" value="ECO:0007669"/>
    <property type="project" value="TreeGrafter"/>
</dbReference>
<keyword evidence="3" id="KW-0223">Dioxygenase</keyword>
<keyword evidence="9" id="KW-1185">Reference proteome</keyword>
<feature type="domain" description="TauD/TfdA-like" evidence="7">
    <location>
        <begin position="86"/>
        <end position="349"/>
    </location>
</feature>
<sequence>MPIAVNENTNKDSRGVPFALARSTRERLESAGIDLSGGYPEYPPKPKNIETANAIRREGWEHNDPGSRADKDKKALFGAAKEVIHYSPYLGTEIVGLQLNQLSDQQKDELALLIAERTIVLFRDQDITPQQQLELGHYYGVPEVHPTAARVPNLPGVSIITDEIARTNGRIPDYKSPFPTQKWHTDLTHEPQPPGVTHLHLDHLPGIGGDTLWASGYAAYDKLSPAFQKVLDGLEGLYRSAHSYTNPETGISEPIVNAHPLVRVHPVTGWKALFVNSRYTVGIKGFEYSEAQAILKKLFEVYEQNTDIQTRIRWSPRTSVLWDNRISIHSAVYDYLDEGSSEPRHGTRVSSLAEKPIPVSDGVGKSRREALGQDTGKVHELERNTHLSY</sequence>
<evidence type="ECO:0000259" key="7">
    <source>
        <dbReference type="Pfam" id="PF02668"/>
    </source>
</evidence>
<dbReference type="Gene3D" id="3.60.130.10">
    <property type="entry name" value="Clavaminate synthase-like"/>
    <property type="match status" value="1"/>
</dbReference>
<evidence type="ECO:0000256" key="5">
    <source>
        <dbReference type="ARBA" id="ARBA00023004"/>
    </source>
</evidence>
<proteinExistence type="inferred from homology"/>